<reference evidence="2" key="1">
    <citation type="submission" date="2021-06" db="EMBL/GenBank/DDBJ databases">
        <title>Genome Sequence of Mortierella hyaline Strain SCG-10, a Cold-Adapted, Nitrate-Reducing Fungus Isolated from Soil in Minnesota, USA.</title>
        <authorList>
            <person name="Aldossari N."/>
        </authorList>
    </citation>
    <scope>NUCLEOTIDE SEQUENCE</scope>
    <source>
        <strain evidence="2">SCG-10</strain>
    </source>
</reference>
<comment type="caution">
    <text evidence="2">The sequence shown here is derived from an EMBL/GenBank/DDBJ whole genome shotgun (WGS) entry which is preliminary data.</text>
</comment>
<dbReference type="OrthoDB" id="2402374at2759"/>
<dbReference type="EMBL" id="JAHRHY010000022">
    <property type="protein sequence ID" value="KAG9061833.1"/>
    <property type="molecule type" value="Genomic_DNA"/>
</dbReference>
<feature type="compositionally biased region" description="Polar residues" evidence="1">
    <location>
        <begin position="1"/>
        <end position="13"/>
    </location>
</feature>
<name>A0A9P7XJU6_9FUNG</name>
<dbReference type="AlphaFoldDB" id="A0A9P7XJU6"/>
<accession>A0A9P7XJU6</accession>
<evidence type="ECO:0000313" key="3">
    <source>
        <dbReference type="Proteomes" id="UP000707451"/>
    </source>
</evidence>
<dbReference type="Proteomes" id="UP000707451">
    <property type="component" value="Unassembled WGS sequence"/>
</dbReference>
<evidence type="ECO:0000313" key="2">
    <source>
        <dbReference type="EMBL" id="KAG9061833.1"/>
    </source>
</evidence>
<sequence>MPLEPSSNIMGNSTNTNTPSTVTTTIATTDTGNGLAIIAAILQSELDRKLTDLKDIREAYAGIIENWTDDRPEAPTKYCHTVQVCWAHAIKMWQYQHRLQEATAKIEGEIAQFRKEMLDALVRSHRSGSGSAAYSE</sequence>
<gene>
    <name evidence="2" type="ORF">KI688_006984</name>
</gene>
<evidence type="ECO:0000256" key="1">
    <source>
        <dbReference type="SAM" id="MobiDB-lite"/>
    </source>
</evidence>
<organism evidence="2 3">
    <name type="scientific">Linnemannia hyalina</name>
    <dbReference type="NCBI Taxonomy" id="64524"/>
    <lineage>
        <taxon>Eukaryota</taxon>
        <taxon>Fungi</taxon>
        <taxon>Fungi incertae sedis</taxon>
        <taxon>Mucoromycota</taxon>
        <taxon>Mortierellomycotina</taxon>
        <taxon>Mortierellomycetes</taxon>
        <taxon>Mortierellales</taxon>
        <taxon>Mortierellaceae</taxon>
        <taxon>Linnemannia</taxon>
    </lineage>
</organism>
<protein>
    <submittedName>
        <fullName evidence="2">Uncharacterized protein</fullName>
    </submittedName>
</protein>
<proteinExistence type="predicted"/>
<feature type="region of interest" description="Disordered" evidence="1">
    <location>
        <begin position="1"/>
        <end position="20"/>
    </location>
</feature>
<keyword evidence="3" id="KW-1185">Reference proteome</keyword>